<evidence type="ECO:0000313" key="2">
    <source>
        <dbReference type="EMBL" id="RRH69411.1"/>
    </source>
</evidence>
<keyword evidence="3" id="KW-1185">Reference proteome</keyword>
<dbReference type="RefSeq" id="WP_124966613.1">
    <property type="nucleotide sequence ID" value="NZ_RRAZ01000043.1"/>
</dbReference>
<proteinExistence type="predicted"/>
<keyword evidence="1" id="KW-1133">Transmembrane helix</keyword>
<keyword evidence="1" id="KW-0472">Membrane</keyword>
<protein>
    <submittedName>
        <fullName evidence="2">Uncharacterized protein</fullName>
    </submittedName>
</protein>
<feature type="transmembrane region" description="Helical" evidence="1">
    <location>
        <begin position="57"/>
        <end position="75"/>
    </location>
</feature>
<name>A0A3P3D5I3_9RHOB</name>
<sequence>MAATDQPRRKGLLWRLPVIGTILRDIERDFNSVFYLIGGAVSLALSAAMIWGLHVLTLVALVEVFLMFCFMIAVTRG</sequence>
<keyword evidence="1" id="KW-0812">Transmembrane</keyword>
<evidence type="ECO:0000256" key="1">
    <source>
        <dbReference type="SAM" id="Phobius"/>
    </source>
</evidence>
<evidence type="ECO:0000313" key="3">
    <source>
        <dbReference type="Proteomes" id="UP000282125"/>
    </source>
</evidence>
<dbReference type="Proteomes" id="UP000282125">
    <property type="component" value="Unassembled WGS sequence"/>
</dbReference>
<organism evidence="2 3">
    <name type="scientific">Falsigemmobacter faecalis</name>
    <dbReference type="NCBI Taxonomy" id="2488730"/>
    <lineage>
        <taxon>Bacteria</taxon>
        <taxon>Pseudomonadati</taxon>
        <taxon>Pseudomonadota</taxon>
        <taxon>Alphaproteobacteria</taxon>
        <taxon>Rhodobacterales</taxon>
        <taxon>Paracoccaceae</taxon>
        <taxon>Falsigemmobacter</taxon>
    </lineage>
</organism>
<comment type="caution">
    <text evidence="2">The sequence shown here is derived from an EMBL/GenBank/DDBJ whole genome shotgun (WGS) entry which is preliminary data.</text>
</comment>
<dbReference type="EMBL" id="RRAZ01000043">
    <property type="protein sequence ID" value="RRH69411.1"/>
    <property type="molecule type" value="Genomic_DNA"/>
</dbReference>
<dbReference type="OrthoDB" id="7864204at2"/>
<accession>A0A3P3D5I3</accession>
<feature type="transmembrane region" description="Helical" evidence="1">
    <location>
        <begin position="33"/>
        <end position="51"/>
    </location>
</feature>
<dbReference type="AlphaFoldDB" id="A0A3P3D5I3"/>
<reference evidence="2 3" key="1">
    <citation type="submission" date="2018-11" db="EMBL/GenBank/DDBJ databases">
        <title>Gemmobacter sp. nov., YIM 102744-1 draft genome.</title>
        <authorList>
            <person name="Li G."/>
            <person name="Jiang Y."/>
        </authorList>
    </citation>
    <scope>NUCLEOTIDE SEQUENCE [LARGE SCALE GENOMIC DNA]</scope>
    <source>
        <strain evidence="2 3">YIM 102744-1</strain>
    </source>
</reference>
<gene>
    <name evidence="2" type="ORF">EG244_18300</name>
</gene>